<gene>
    <name evidence="1" type="ORF">FBZ92_109203</name>
</gene>
<accession>A0A560IPY3</accession>
<organism evidence="1 2">
    <name type="scientific">Nitrospirillum amazonense</name>
    <dbReference type="NCBI Taxonomy" id="28077"/>
    <lineage>
        <taxon>Bacteria</taxon>
        <taxon>Pseudomonadati</taxon>
        <taxon>Pseudomonadota</taxon>
        <taxon>Alphaproteobacteria</taxon>
        <taxon>Rhodospirillales</taxon>
        <taxon>Azospirillaceae</taxon>
        <taxon>Nitrospirillum</taxon>
    </lineage>
</organism>
<name>A0A560IPY3_9PROT</name>
<dbReference type="AlphaFoldDB" id="A0A560IPY3"/>
<reference evidence="1 2" key="1">
    <citation type="submission" date="2019-06" db="EMBL/GenBank/DDBJ databases">
        <title>Genomic Encyclopedia of Type Strains, Phase IV (KMG-V): Genome sequencing to study the core and pangenomes of soil and plant-associated prokaryotes.</title>
        <authorList>
            <person name="Whitman W."/>
        </authorList>
    </citation>
    <scope>NUCLEOTIDE SEQUENCE [LARGE SCALE GENOMIC DNA]</scope>
    <source>
        <strain evidence="1 2">BR 11140</strain>
    </source>
</reference>
<evidence type="ECO:0000313" key="2">
    <source>
        <dbReference type="Proteomes" id="UP000318050"/>
    </source>
</evidence>
<dbReference type="Proteomes" id="UP000318050">
    <property type="component" value="Unassembled WGS sequence"/>
</dbReference>
<proteinExistence type="predicted"/>
<dbReference type="EMBL" id="VITT01000009">
    <property type="protein sequence ID" value="TWB58710.1"/>
    <property type="molecule type" value="Genomic_DNA"/>
</dbReference>
<comment type="caution">
    <text evidence="1">The sequence shown here is derived from an EMBL/GenBank/DDBJ whole genome shotgun (WGS) entry which is preliminary data.</text>
</comment>
<sequence>MSKQVTLADCPPGLFLFQGYLGFKSEYSICHAETKLPLGPEAYVVASGEIFWGGASSHEARKALLVIPIDVSTLIACREHDPYAKGGDAFIAGTPETANPYAPGSDDHLSWNDGWHSFAALSDDED</sequence>
<evidence type="ECO:0000313" key="1">
    <source>
        <dbReference type="EMBL" id="TWB58710.1"/>
    </source>
</evidence>
<dbReference type="OrthoDB" id="7595325at2"/>
<protein>
    <submittedName>
        <fullName evidence="1">Uncharacterized protein</fullName>
    </submittedName>
</protein>